<evidence type="ECO:0000256" key="1">
    <source>
        <dbReference type="SAM" id="MobiDB-lite"/>
    </source>
</evidence>
<protein>
    <recommendedName>
        <fullName evidence="2">Helicase C-terminal domain-containing protein</fullName>
    </recommendedName>
</protein>
<dbReference type="Gene3D" id="3.90.176.10">
    <property type="entry name" value="Toxin ADP-ribosyltransferase, Chain A, domain 1"/>
    <property type="match status" value="1"/>
</dbReference>
<evidence type="ECO:0000259" key="2">
    <source>
        <dbReference type="PROSITE" id="PS51194"/>
    </source>
</evidence>
<organism evidence="3 4">
    <name type="scientific">Rotaria socialis</name>
    <dbReference type="NCBI Taxonomy" id="392032"/>
    <lineage>
        <taxon>Eukaryota</taxon>
        <taxon>Metazoa</taxon>
        <taxon>Spiralia</taxon>
        <taxon>Gnathifera</taxon>
        <taxon>Rotifera</taxon>
        <taxon>Eurotatoria</taxon>
        <taxon>Bdelloidea</taxon>
        <taxon>Philodinida</taxon>
        <taxon>Philodinidae</taxon>
        <taxon>Rotaria</taxon>
    </lineage>
</organism>
<dbReference type="Pfam" id="PF00271">
    <property type="entry name" value="Helicase_C"/>
    <property type="match status" value="1"/>
</dbReference>
<dbReference type="Gene3D" id="1.25.40.10">
    <property type="entry name" value="Tetratricopeptide repeat domain"/>
    <property type="match status" value="2"/>
</dbReference>
<dbReference type="SUPFAM" id="SSF52540">
    <property type="entry name" value="P-loop containing nucleoside triphosphate hydrolases"/>
    <property type="match status" value="1"/>
</dbReference>
<dbReference type="PROSITE" id="PS51194">
    <property type="entry name" value="HELICASE_CTER"/>
    <property type="match status" value="1"/>
</dbReference>
<evidence type="ECO:0000313" key="3">
    <source>
        <dbReference type="EMBL" id="CAF4616862.1"/>
    </source>
</evidence>
<dbReference type="SUPFAM" id="SSF56399">
    <property type="entry name" value="ADP-ribosylation"/>
    <property type="match status" value="1"/>
</dbReference>
<proteinExistence type="predicted"/>
<dbReference type="SMART" id="SM00028">
    <property type="entry name" value="TPR"/>
    <property type="match status" value="4"/>
</dbReference>
<dbReference type="Pfam" id="PF13181">
    <property type="entry name" value="TPR_8"/>
    <property type="match status" value="1"/>
</dbReference>
<dbReference type="Gene3D" id="3.40.50.300">
    <property type="entry name" value="P-loop containing nucleotide triphosphate hydrolases"/>
    <property type="match status" value="1"/>
</dbReference>
<name>A0A821D6Z7_9BILA</name>
<dbReference type="AlphaFoldDB" id="A0A821D6Z7"/>
<dbReference type="InterPro" id="IPR011990">
    <property type="entry name" value="TPR-like_helical_dom_sf"/>
</dbReference>
<feature type="domain" description="Helicase C-terminal" evidence="2">
    <location>
        <begin position="468"/>
        <end position="621"/>
    </location>
</feature>
<dbReference type="SMART" id="SM00490">
    <property type="entry name" value="HELICc"/>
    <property type="match status" value="1"/>
</dbReference>
<dbReference type="SUPFAM" id="SSF48452">
    <property type="entry name" value="TPR-like"/>
    <property type="match status" value="1"/>
</dbReference>
<evidence type="ECO:0000313" key="4">
    <source>
        <dbReference type="Proteomes" id="UP000663862"/>
    </source>
</evidence>
<dbReference type="InterPro" id="IPR019734">
    <property type="entry name" value="TPR_rpt"/>
</dbReference>
<dbReference type="CDD" id="cd18787">
    <property type="entry name" value="SF2_C_DEAD"/>
    <property type="match status" value="1"/>
</dbReference>
<dbReference type="InterPro" id="IPR027417">
    <property type="entry name" value="P-loop_NTPase"/>
</dbReference>
<feature type="region of interest" description="Disordered" evidence="1">
    <location>
        <begin position="632"/>
        <end position="672"/>
    </location>
</feature>
<dbReference type="EMBL" id="CAJOBQ010003764">
    <property type="protein sequence ID" value="CAF4616862.1"/>
    <property type="molecule type" value="Genomic_DNA"/>
</dbReference>
<dbReference type="InterPro" id="IPR001650">
    <property type="entry name" value="Helicase_C-like"/>
</dbReference>
<gene>
    <name evidence="3" type="ORF">TSG867_LOCUS28798</name>
</gene>
<accession>A0A821D6Z7</accession>
<dbReference type="PANTHER" id="PTHR47958">
    <property type="entry name" value="ATP-DEPENDENT RNA HELICASE DBP3"/>
    <property type="match status" value="1"/>
</dbReference>
<dbReference type="Proteomes" id="UP000663862">
    <property type="component" value="Unassembled WGS sequence"/>
</dbReference>
<sequence length="684" mass="78300">MLNKALRVQTHTIIYTFRSFILDLHTQLNQLAASRKETRILTLYRGQSLSNTDLTQLERNRDGLLSFNNFLSTSTSKDVALNFACQSKGKQNMIGVLFQISVSSTVESNTKHANIQMLSYFAALMFGMNDPKSASIFQSIALMYKEEKPFDIMECVGYLSGQIVPGEVNRLDKLQEKQLIQEQNSNPNVSKTYERIGDLYKNQKQFGLALECYRRIVTGGLSNAPSNREQLPSIYYEIANIYQAQGIIQLALEHLNLAINSAIHTERPDLEFISAMMIQRGDIFADKKQFNEALLPYHYTLECQLKHLPPIHPIIATTHVKTASMHFQQGKYEEALHANLQAIEIANSSLPSDMGVECGSKKKLHRLNILFSIEILKHIYMASCKIKQFCIKCNRSEEITTCMECQQWFCIQHFDEHRQELVAKMDNIEQEHDVVQPNVTEGNISYPFAPGIITQTFLWVEEAEKYSFLLDLLKNQADKNENPNASTLILVGGKRTVEILHVFLENHQHAVTSLHGGRMLAQREEAVKSFRTGLTPILIGTVIAVRGVYIRDSRNFKQIINFDFPRSIDVYVDCIGRTGRDGTIGHAISFFSDENRNLTNDLRDYLRESHQEVPEWLEHLVQETKQYSNHRHLYGGDRVSSSNSHLRVPKNDHHPLNNGGYDYDVQQDDSNHQQKSDIWWDIIS</sequence>
<reference evidence="3" key="1">
    <citation type="submission" date="2021-02" db="EMBL/GenBank/DDBJ databases">
        <authorList>
            <person name="Nowell W R."/>
        </authorList>
    </citation>
    <scope>NUCLEOTIDE SEQUENCE</scope>
</reference>
<comment type="caution">
    <text evidence="3">The sequence shown here is derived from an EMBL/GenBank/DDBJ whole genome shotgun (WGS) entry which is preliminary data.</text>
</comment>